<proteinExistence type="predicted"/>
<protein>
    <submittedName>
        <fullName evidence="2">Uncharacterized protein</fullName>
    </submittedName>
</protein>
<evidence type="ECO:0000256" key="1">
    <source>
        <dbReference type="SAM" id="MobiDB-lite"/>
    </source>
</evidence>
<sequence>MPRRPLTDEQREQSRKRRLERDRERQRKRRLDPVLRAIERGKNTIAKRLSRSKGLYGDNIDKLYSEANIDCSKMSSLLDNVDIVNLEDLNRIKKERDKERQRQRRMNPEFRAKERARNRILKRISRQKNYYTLEVVNCECCGEPIESDHVCFSNILSVELHEIDVANSTIKKVINGTINDS</sequence>
<feature type="region of interest" description="Disordered" evidence="1">
    <location>
        <begin position="1"/>
        <end position="28"/>
    </location>
</feature>
<name>A0A2S2P5F7_SCHGA</name>
<dbReference type="EMBL" id="GGMR01012026">
    <property type="protein sequence ID" value="MBY24645.1"/>
    <property type="molecule type" value="Transcribed_RNA"/>
</dbReference>
<organism evidence="2">
    <name type="scientific">Schizaphis graminum</name>
    <name type="common">Green bug aphid</name>
    <dbReference type="NCBI Taxonomy" id="13262"/>
    <lineage>
        <taxon>Eukaryota</taxon>
        <taxon>Metazoa</taxon>
        <taxon>Ecdysozoa</taxon>
        <taxon>Arthropoda</taxon>
        <taxon>Hexapoda</taxon>
        <taxon>Insecta</taxon>
        <taxon>Pterygota</taxon>
        <taxon>Neoptera</taxon>
        <taxon>Paraneoptera</taxon>
        <taxon>Hemiptera</taxon>
        <taxon>Sternorrhyncha</taxon>
        <taxon>Aphidomorpha</taxon>
        <taxon>Aphidoidea</taxon>
        <taxon>Aphididae</taxon>
        <taxon>Aphidini</taxon>
        <taxon>Schizaphis</taxon>
    </lineage>
</organism>
<evidence type="ECO:0000313" key="2">
    <source>
        <dbReference type="EMBL" id="MBY24645.1"/>
    </source>
</evidence>
<gene>
    <name evidence="2" type="ORF">g.11111</name>
</gene>
<reference evidence="2" key="1">
    <citation type="submission" date="2018-04" db="EMBL/GenBank/DDBJ databases">
        <title>Transcriptome of Schizaphis graminum biotype I.</title>
        <authorList>
            <person name="Scully E.D."/>
            <person name="Geib S.M."/>
            <person name="Palmer N.A."/>
            <person name="Koch K."/>
            <person name="Bradshaw J."/>
            <person name="Heng-Moss T."/>
            <person name="Sarath G."/>
        </authorList>
    </citation>
    <scope>NUCLEOTIDE SEQUENCE</scope>
</reference>
<dbReference type="AlphaFoldDB" id="A0A2S2P5F7"/>
<accession>A0A2S2P5F7</accession>